<proteinExistence type="predicted"/>
<dbReference type="VEuPathDB" id="FungiDB:ASPFODRAFT_708374"/>
<sequence length="73" mass="8530">MTEVVVNTKSQPIEQFRSTKRGRVTPRKIGMEYPLTRERKFVMHNSSSSLRLREMERISVDVAVDYAEAFPLE</sequence>
<dbReference type="AlphaFoldDB" id="A0A1M3T0H9"/>
<gene>
    <name evidence="1" type="ORF">ASPFODRAFT_708374</name>
</gene>
<organism evidence="1 2">
    <name type="scientific">Aspergillus luchuensis (strain CBS 106.47)</name>
    <dbReference type="NCBI Taxonomy" id="1137211"/>
    <lineage>
        <taxon>Eukaryota</taxon>
        <taxon>Fungi</taxon>
        <taxon>Dikarya</taxon>
        <taxon>Ascomycota</taxon>
        <taxon>Pezizomycotina</taxon>
        <taxon>Eurotiomycetes</taxon>
        <taxon>Eurotiomycetidae</taxon>
        <taxon>Eurotiales</taxon>
        <taxon>Aspergillaceae</taxon>
        <taxon>Aspergillus</taxon>
        <taxon>Aspergillus subgen. Circumdati</taxon>
    </lineage>
</organism>
<dbReference type="EMBL" id="KV878258">
    <property type="protein sequence ID" value="OJZ80235.1"/>
    <property type="molecule type" value="Genomic_DNA"/>
</dbReference>
<evidence type="ECO:0000313" key="2">
    <source>
        <dbReference type="Proteomes" id="UP000184063"/>
    </source>
</evidence>
<dbReference type="Proteomes" id="UP000184063">
    <property type="component" value="Unassembled WGS sequence"/>
</dbReference>
<dbReference type="OrthoDB" id="10340502at2759"/>
<evidence type="ECO:0000313" key="1">
    <source>
        <dbReference type="EMBL" id="OJZ80235.1"/>
    </source>
</evidence>
<accession>A0A1M3T0H9</accession>
<name>A0A1M3T0H9_ASPLC</name>
<protein>
    <submittedName>
        <fullName evidence="1">Uncharacterized protein</fullName>
    </submittedName>
</protein>
<reference evidence="2" key="1">
    <citation type="journal article" date="2017" name="Genome Biol.">
        <title>Comparative genomics reveals high biological diversity and specific adaptations in the industrially and medically important fungal genus Aspergillus.</title>
        <authorList>
            <person name="de Vries R.P."/>
            <person name="Riley R."/>
            <person name="Wiebenga A."/>
            <person name="Aguilar-Osorio G."/>
            <person name="Amillis S."/>
            <person name="Uchima C.A."/>
            <person name="Anderluh G."/>
            <person name="Asadollahi M."/>
            <person name="Askin M."/>
            <person name="Barry K."/>
            <person name="Battaglia E."/>
            <person name="Bayram O."/>
            <person name="Benocci T."/>
            <person name="Braus-Stromeyer S.A."/>
            <person name="Caldana C."/>
            <person name="Canovas D."/>
            <person name="Cerqueira G.C."/>
            <person name="Chen F."/>
            <person name="Chen W."/>
            <person name="Choi C."/>
            <person name="Clum A."/>
            <person name="Dos Santos R.A."/>
            <person name="Damasio A.R."/>
            <person name="Diallinas G."/>
            <person name="Emri T."/>
            <person name="Fekete E."/>
            <person name="Flipphi M."/>
            <person name="Freyberg S."/>
            <person name="Gallo A."/>
            <person name="Gournas C."/>
            <person name="Habgood R."/>
            <person name="Hainaut M."/>
            <person name="Harispe M.L."/>
            <person name="Henrissat B."/>
            <person name="Hilden K.S."/>
            <person name="Hope R."/>
            <person name="Hossain A."/>
            <person name="Karabika E."/>
            <person name="Karaffa L."/>
            <person name="Karanyi Z."/>
            <person name="Krasevec N."/>
            <person name="Kuo A."/>
            <person name="Kusch H."/>
            <person name="LaButti K."/>
            <person name="Lagendijk E.L."/>
            <person name="Lapidus A."/>
            <person name="Levasseur A."/>
            <person name="Lindquist E."/>
            <person name="Lipzen A."/>
            <person name="Logrieco A.F."/>
            <person name="MacCabe A."/>
            <person name="Maekelae M.R."/>
            <person name="Malavazi I."/>
            <person name="Melin P."/>
            <person name="Meyer V."/>
            <person name="Mielnichuk N."/>
            <person name="Miskei M."/>
            <person name="Molnar A.P."/>
            <person name="Mule G."/>
            <person name="Ngan C.Y."/>
            <person name="Orejas M."/>
            <person name="Orosz E."/>
            <person name="Ouedraogo J.P."/>
            <person name="Overkamp K.M."/>
            <person name="Park H.-S."/>
            <person name="Perrone G."/>
            <person name="Piumi F."/>
            <person name="Punt P.J."/>
            <person name="Ram A.F."/>
            <person name="Ramon A."/>
            <person name="Rauscher S."/>
            <person name="Record E."/>
            <person name="Riano-Pachon D.M."/>
            <person name="Robert V."/>
            <person name="Roehrig J."/>
            <person name="Ruller R."/>
            <person name="Salamov A."/>
            <person name="Salih N.S."/>
            <person name="Samson R.A."/>
            <person name="Sandor E."/>
            <person name="Sanguinetti M."/>
            <person name="Schuetze T."/>
            <person name="Sepcic K."/>
            <person name="Shelest E."/>
            <person name="Sherlock G."/>
            <person name="Sophianopoulou V."/>
            <person name="Squina F.M."/>
            <person name="Sun H."/>
            <person name="Susca A."/>
            <person name="Todd R.B."/>
            <person name="Tsang A."/>
            <person name="Unkles S.E."/>
            <person name="van de Wiele N."/>
            <person name="van Rossen-Uffink D."/>
            <person name="Oliveira J.V."/>
            <person name="Vesth T.C."/>
            <person name="Visser J."/>
            <person name="Yu J.-H."/>
            <person name="Zhou M."/>
            <person name="Andersen M.R."/>
            <person name="Archer D.B."/>
            <person name="Baker S.E."/>
            <person name="Benoit I."/>
            <person name="Brakhage A.A."/>
            <person name="Braus G.H."/>
            <person name="Fischer R."/>
            <person name="Frisvad J.C."/>
            <person name="Goldman G.H."/>
            <person name="Houbraken J."/>
            <person name="Oakley B."/>
            <person name="Pocsi I."/>
            <person name="Scazzocchio C."/>
            <person name="Seiboth B."/>
            <person name="vanKuyk P.A."/>
            <person name="Wortman J."/>
            <person name="Dyer P.S."/>
            <person name="Grigoriev I.V."/>
        </authorList>
    </citation>
    <scope>NUCLEOTIDE SEQUENCE [LARGE SCALE GENOMIC DNA]</scope>
    <source>
        <strain evidence="2">CBS 106.47</strain>
    </source>
</reference>